<feature type="transmembrane region" description="Helical" evidence="1">
    <location>
        <begin position="137"/>
        <end position="159"/>
    </location>
</feature>
<feature type="transmembrane region" description="Helical" evidence="1">
    <location>
        <begin position="239"/>
        <end position="260"/>
    </location>
</feature>
<keyword evidence="3" id="KW-1185">Reference proteome</keyword>
<dbReference type="PANTHER" id="PTHR20992">
    <property type="entry name" value="AT15442P-RELATED"/>
    <property type="match status" value="1"/>
</dbReference>
<dbReference type="InterPro" id="IPR005240">
    <property type="entry name" value="DUF389"/>
</dbReference>
<feature type="transmembrane region" description="Helical" evidence="1">
    <location>
        <begin position="213"/>
        <end position="232"/>
    </location>
</feature>
<dbReference type="AlphaFoldDB" id="A0A6L9MH66"/>
<sequence>MPRQIEFAGTAEECRLLLEAIKEHPGVARITLQPCASVSPPGDVLTIESANQASLEIFNILSDHDLLRAGAVTVSEPNATIRAEASRSINEEGNDAIWEEIGAMMRQDTNPSFNFLALMALAGAVAAFGIVSDTIHVVVGAMLIAPGFEPLLRIVFGIVSDRQSVLAGFKSVAAGYLVLAVAAGLAMLVALPLNGKTAADLADGHWANYWSSIQGSGVATSILAGVAGGVIVSSRMKVLATGVMVALALIPSMALIGMGLAMGNMELAGGAAARWAVEVACVLFGGGAILVAKRLLLHRRRPSQRDEPRTG</sequence>
<feature type="transmembrane region" description="Helical" evidence="1">
    <location>
        <begin position="171"/>
        <end position="193"/>
    </location>
</feature>
<organism evidence="2 3">
    <name type="scientific">Aurantimonas aggregata</name>
    <dbReference type="NCBI Taxonomy" id="2047720"/>
    <lineage>
        <taxon>Bacteria</taxon>
        <taxon>Pseudomonadati</taxon>
        <taxon>Pseudomonadota</taxon>
        <taxon>Alphaproteobacteria</taxon>
        <taxon>Hyphomicrobiales</taxon>
        <taxon>Aurantimonadaceae</taxon>
        <taxon>Aurantimonas</taxon>
    </lineage>
</organism>
<keyword evidence="1" id="KW-0812">Transmembrane</keyword>
<evidence type="ECO:0000256" key="1">
    <source>
        <dbReference type="SAM" id="Phobius"/>
    </source>
</evidence>
<keyword evidence="1" id="KW-1133">Transmembrane helix</keyword>
<dbReference type="Proteomes" id="UP000476332">
    <property type="component" value="Unassembled WGS sequence"/>
</dbReference>
<evidence type="ECO:0000313" key="3">
    <source>
        <dbReference type="Proteomes" id="UP000476332"/>
    </source>
</evidence>
<dbReference type="Pfam" id="PF04087">
    <property type="entry name" value="DUF389"/>
    <property type="match status" value="1"/>
</dbReference>
<reference evidence="2 3" key="1">
    <citation type="submission" date="2020-01" db="EMBL/GenBank/DDBJ databases">
        <title>Genomes of bacteria type strains.</title>
        <authorList>
            <person name="Chen J."/>
            <person name="Zhu S."/>
            <person name="Chen J."/>
        </authorList>
    </citation>
    <scope>NUCLEOTIDE SEQUENCE [LARGE SCALE GENOMIC DNA]</scope>
    <source>
        <strain evidence="2 3">KCTC 52919</strain>
    </source>
</reference>
<feature type="transmembrane region" description="Helical" evidence="1">
    <location>
        <begin position="113"/>
        <end position="131"/>
    </location>
</feature>
<dbReference type="EMBL" id="JAAAMJ010000005">
    <property type="protein sequence ID" value="NDV87031.1"/>
    <property type="molecule type" value="Genomic_DNA"/>
</dbReference>
<dbReference type="RefSeq" id="WP_163043768.1">
    <property type="nucleotide sequence ID" value="NZ_JAAAMJ010000005.1"/>
</dbReference>
<proteinExistence type="predicted"/>
<name>A0A6L9MH66_9HYPH</name>
<dbReference type="PANTHER" id="PTHR20992:SF9">
    <property type="entry name" value="AT15442P-RELATED"/>
    <property type="match status" value="1"/>
</dbReference>
<accession>A0A6L9MH66</accession>
<evidence type="ECO:0000313" key="2">
    <source>
        <dbReference type="EMBL" id="NDV87031.1"/>
    </source>
</evidence>
<gene>
    <name evidence="2" type="ORF">GTW51_09985</name>
</gene>
<protein>
    <submittedName>
        <fullName evidence="2">DUF389 domain-containing protein</fullName>
    </submittedName>
</protein>
<comment type="caution">
    <text evidence="2">The sequence shown here is derived from an EMBL/GenBank/DDBJ whole genome shotgun (WGS) entry which is preliminary data.</text>
</comment>
<feature type="transmembrane region" description="Helical" evidence="1">
    <location>
        <begin position="272"/>
        <end position="292"/>
    </location>
</feature>
<keyword evidence="1" id="KW-0472">Membrane</keyword>